<accession>A0A8J3FH85</accession>
<evidence type="ECO:0000256" key="1">
    <source>
        <dbReference type="SAM" id="MobiDB-lite"/>
    </source>
</evidence>
<gene>
    <name evidence="3" type="ORF">GCM10010124_17080</name>
</gene>
<feature type="compositionally biased region" description="Polar residues" evidence="1">
    <location>
        <begin position="221"/>
        <end position="231"/>
    </location>
</feature>
<dbReference type="EMBL" id="BMQC01000005">
    <property type="protein sequence ID" value="GGK25098.1"/>
    <property type="molecule type" value="Genomic_DNA"/>
</dbReference>
<sequence length="336" mass="34517">MAAALLAAAAPAPAEAAALRAGDRVRVTGAPGTLRAGDDARLTSTVRQPGGLSLGRLFCQRVRWAVQATATGGLAIDDLRLTRDENGRAVPVDETRDGRTLSVVDRRDDEGRLCRGDRVTTRYRLAADRGAGSGRVALTVTALDGGGRRLGDASVTVRVAGAAAPTPAPDPGDSAPPDADDTGGDDSGTGDTGADDGGADDTGAADPGADGSGADDGATITLPSGQTVPASSNTDLPVSGFAFGTLMLLGGGGFLLNMYYRRQYGPEGVRGRHGRLPPLVGAAARLPALALAAGRDRRALAAELRSRWVDLRAEAAWRWAGLRARLRRASVRRGRR</sequence>
<keyword evidence="2" id="KW-0472">Membrane</keyword>
<evidence type="ECO:0000313" key="3">
    <source>
        <dbReference type="EMBL" id="GGK25098.1"/>
    </source>
</evidence>
<keyword evidence="2" id="KW-1133">Transmembrane helix</keyword>
<feature type="compositionally biased region" description="Low complexity" evidence="1">
    <location>
        <begin position="163"/>
        <end position="177"/>
    </location>
</feature>
<evidence type="ECO:0000256" key="2">
    <source>
        <dbReference type="SAM" id="Phobius"/>
    </source>
</evidence>
<name>A0A8J3FH85_9ACTN</name>
<reference evidence="3" key="2">
    <citation type="submission" date="2020-09" db="EMBL/GenBank/DDBJ databases">
        <authorList>
            <person name="Sun Q."/>
            <person name="Ohkuma M."/>
        </authorList>
    </citation>
    <scope>NUCLEOTIDE SEQUENCE</scope>
    <source>
        <strain evidence="3">JCM 3091</strain>
    </source>
</reference>
<comment type="caution">
    <text evidence="3">The sequence shown here is derived from an EMBL/GenBank/DDBJ whole genome shotgun (WGS) entry which is preliminary data.</text>
</comment>
<dbReference type="Proteomes" id="UP000662200">
    <property type="component" value="Unassembled WGS sequence"/>
</dbReference>
<proteinExistence type="predicted"/>
<reference evidence="3" key="1">
    <citation type="journal article" date="2014" name="Int. J. Syst. Evol. Microbiol.">
        <title>Complete genome sequence of Corynebacterium casei LMG S-19264T (=DSM 44701T), isolated from a smear-ripened cheese.</title>
        <authorList>
            <consortium name="US DOE Joint Genome Institute (JGI-PGF)"/>
            <person name="Walter F."/>
            <person name="Albersmeier A."/>
            <person name="Kalinowski J."/>
            <person name="Ruckert C."/>
        </authorList>
    </citation>
    <scope>NUCLEOTIDE SEQUENCE</scope>
    <source>
        <strain evidence="3">JCM 3091</strain>
    </source>
</reference>
<feature type="transmembrane region" description="Helical" evidence="2">
    <location>
        <begin position="241"/>
        <end position="260"/>
    </location>
</feature>
<organism evidence="3 4">
    <name type="scientific">Pilimelia terevasa</name>
    <dbReference type="NCBI Taxonomy" id="53372"/>
    <lineage>
        <taxon>Bacteria</taxon>
        <taxon>Bacillati</taxon>
        <taxon>Actinomycetota</taxon>
        <taxon>Actinomycetes</taxon>
        <taxon>Micromonosporales</taxon>
        <taxon>Micromonosporaceae</taxon>
        <taxon>Pilimelia</taxon>
    </lineage>
</organism>
<feature type="region of interest" description="Disordered" evidence="1">
    <location>
        <begin position="163"/>
        <end position="231"/>
    </location>
</feature>
<protein>
    <submittedName>
        <fullName evidence="3">Uncharacterized protein</fullName>
    </submittedName>
</protein>
<evidence type="ECO:0000313" key="4">
    <source>
        <dbReference type="Proteomes" id="UP000662200"/>
    </source>
</evidence>
<keyword evidence="4" id="KW-1185">Reference proteome</keyword>
<keyword evidence="2" id="KW-0812">Transmembrane</keyword>
<dbReference type="AlphaFoldDB" id="A0A8J3FH85"/>